<dbReference type="CDD" id="cd00130">
    <property type="entry name" value="PAS"/>
    <property type="match status" value="1"/>
</dbReference>
<name>A0A951PFA3_9CYAN</name>
<dbReference type="PROSITE" id="PS51257">
    <property type="entry name" value="PROKAR_LIPOPROTEIN"/>
    <property type="match status" value="1"/>
</dbReference>
<dbReference type="InterPro" id="IPR052155">
    <property type="entry name" value="Biofilm_reg_signaling"/>
</dbReference>
<dbReference type="Gene3D" id="3.20.20.450">
    <property type="entry name" value="EAL domain"/>
    <property type="match status" value="1"/>
</dbReference>
<dbReference type="InterPro" id="IPR013656">
    <property type="entry name" value="PAS_4"/>
</dbReference>
<comment type="caution">
    <text evidence="5">The sequence shown here is derived from an EMBL/GenBank/DDBJ whole genome shotgun (WGS) entry which is preliminary data.</text>
</comment>
<evidence type="ECO:0000259" key="2">
    <source>
        <dbReference type="PROSITE" id="PS50113"/>
    </source>
</evidence>
<dbReference type="AlphaFoldDB" id="A0A951PFA3"/>
<gene>
    <name evidence="5" type="ORF">KME07_22260</name>
</gene>
<dbReference type="CDD" id="cd01949">
    <property type="entry name" value="GGDEF"/>
    <property type="match status" value="1"/>
</dbReference>
<dbReference type="Gene3D" id="3.30.70.270">
    <property type="match status" value="1"/>
</dbReference>
<dbReference type="EMBL" id="JAHHHV010000085">
    <property type="protein sequence ID" value="MBW4468160.1"/>
    <property type="molecule type" value="Genomic_DNA"/>
</dbReference>
<dbReference type="FunFam" id="3.30.70.270:FF:000001">
    <property type="entry name" value="Diguanylate cyclase domain protein"/>
    <property type="match status" value="1"/>
</dbReference>
<dbReference type="Pfam" id="PF00563">
    <property type="entry name" value="EAL"/>
    <property type="match status" value="1"/>
</dbReference>
<dbReference type="SUPFAM" id="SSF55785">
    <property type="entry name" value="PYP-like sensor domain (PAS domain)"/>
    <property type="match status" value="1"/>
</dbReference>
<evidence type="ECO:0000256" key="1">
    <source>
        <dbReference type="SAM" id="SignalP"/>
    </source>
</evidence>
<evidence type="ECO:0000259" key="3">
    <source>
        <dbReference type="PROSITE" id="PS50883"/>
    </source>
</evidence>
<evidence type="ECO:0000313" key="6">
    <source>
        <dbReference type="Proteomes" id="UP000707356"/>
    </source>
</evidence>
<dbReference type="CDD" id="cd01948">
    <property type="entry name" value="EAL"/>
    <property type="match status" value="1"/>
</dbReference>
<dbReference type="PROSITE" id="PS50113">
    <property type="entry name" value="PAC"/>
    <property type="match status" value="1"/>
</dbReference>
<dbReference type="Gene3D" id="3.30.450.20">
    <property type="entry name" value="PAS domain"/>
    <property type="match status" value="1"/>
</dbReference>
<keyword evidence="1" id="KW-0732">Signal</keyword>
<dbReference type="PANTHER" id="PTHR44757:SF2">
    <property type="entry name" value="BIOFILM ARCHITECTURE MAINTENANCE PROTEIN MBAA"/>
    <property type="match status" value="1"/>
</dbReference>
<feature type="domain" description="PAC" evidence="2">
    <location>
        <begin position="328"/>
        <end position="381"/>
    </location>
</feature>
<dbReference type="SMART" id="SM00091">
    <property type="entry name" value="PAS"/>
    <property type="match status" value="1"/>
</dbReference>
<accession>A0A951PFA3</accession>
<dbReference type="PANTHER" id="PTHR44757">
    <property type="entry name" value="DIGUANYLATE CYCLASE DGCP"/>
    <property type="match status" value="1"/>
</dbReference>
<reference evidence="5" key="2">
    <citation type="journal article" date="2022" name="Microbiol. Resour. Announc.">
        <title>Metagenome Sequencing to Explore Phylogenomics of Terrestrial Cyanobacteria.</title>
        <authorList>
            <person name="Ward R.D."/>
            <person name="Stajich J.E."/>
            <person name="Johansen J.R."/>
            <person name="Huntemann M."/>
            <person name="Clum A."/>
            <person name="Foster B."/>
            <person name="Foster B."/>
            <person name="Roux S."/>
            <person name="Palaniappan K."/>
            <person name="Varghese N."/>
            <person name="Mukherjee S."/>
            <person name="Reddy T.B.K."/>
            <person name="Daum C."/>
            <person name="Copeland A."/>
            <person name="Chen I.A."/>
            <person name="Ivanova N.N."/>
            <person name="Kyrpides N.C."/>
            <person name="Shapiro N."/>
            <person name="Eloe-Fadrosh E.A."/>
            <person name="Pietrasiak N."/>
        </authorList>
    </citation>
    <scope>NUCLEOTIDE SEQUENCE</scope>
    <source>
        <strain evidence="5">GSE-TBD4-15B</strain>
    </source>
</reference>
<feature type="chain" id="PRO_5038018188" evidence="1">
    <location>
        <begin position="30"/>
        <end position="825"/>
    </location>
</feature>
<dbReference type="InterPro" id="IPR043128">
    <property type="entry name" value="Rev_trsase/Diguanyl_cyclase"/>
</dbReference>
<dbReference type="SUPFAM" id="SSF141868">
    <property type="entry name" value="EAL domain-like"/>
    <property type="match status" value="1"/>
</dbReference>
<sequence length="825" mass="92455">MNLKKRRTGFSLSALPLLLIGCGWSTVVAQSQSLETATIQTYQAAQLEVTRSAARAARIYVNRASQQRGRPDDPNAAAAPLTEQVEQEILNNFIKPIQTVGSGRVWVYSPTAVVFDQSPDFPAEYQGKSLALIFAIQRQHGAGHYEEMTQAVMQGREGKGWYIWNPQRARDSAPWWEPLTRDSGHEIAVWSPVTLSDTPHSQVWVIGVSAMLPELMRANGAYDQIQNSIFAMSIMTGVALGLMALLRRNRNALKASESHYRAIVEDQMEMICRFRYDGSLTFANQAYADAFGFQAENFKQMNLFDLVPQSELPALLSQISTLSAAHPVQFSERLTATADQQQRWQQWTDRAILSPRGQVVEIQSVGRDITSRKLYESEIERLAFTDPLTGLANRRRLYAVGQETLSTQRLDQMGLIYLDLDRFKPINDMLGHDAGDELLVQVADRLQACIRRADTLARLGGDEFAILLVSSDLTEAEQVADRILIALHQPFHLCGQAIQIGTSLGIAITTSAEMPFSQLLTQADIAMYRAKSRGRGNYVIFDGAMYAEILTKRELETDLRQVIERQQLRVYYQPIVALASGQLWGLEAVVRWHHPKRGLLAPAQFLQMAEDVGCSLPIERWVVRQACHQIAQWRQFYPDLRLSLNLSGKHLAQPDGVDYLETLLQETGLSPHQIMLEITETIVLEQTDLATAALARLRQMGVRIALDDFGTGYSSLSYLHHFPVDVLKIDRTFVRALKPSASSGQHSAAPEDSKNSEIVRSIVRLAQSLNIATVAEGIETAEQLAQLRALDCQAGQGYFFAEPLNQFALEDFLKRQKHERLKLTH</sequence>
<dbReference type="InterPro" id="IPR029787">
    <property type="entry name" value="Nucleotide_cyclase"/>
</dbReference>
<dbReference type="InterPro" id="IPR000014">
    <property type="entry name" value="PAS"/>
</dbReference>
<dbReference type="Proteomes" id="UP000707356">
    <property type="component" value="Unassembled WGS sequence"/>
</dbReference>
<dbReference type="Pfam" id="PF08448">
    <property type="entry name" value="PAS_4"/>
    <property type="match status" value="1"/>
</dbReference>
<evidence type="ECO:0000313" key="5">
    <source>
        <dbReference type="EMBL" id="MBW4468160.1"/>
    </source>
</evidence>
<dbReference type="SMART" id="SM00267">
    <property type="entry name" value="GGDEF"/>
    <property type="match status" value="1"/>
</dbReference>
<protein>
    <submittedName>
        <fullName evidence="5">EAL domain-containing protein</fullName>
    </submittedName>
</protein>
<dbReference type="SMART" id="SM00052">
    <property type="entry name" value="EAL"/>
    <property type="match status" value="1"/>
</dbReference>
<feature type="signal peptide" evidence="1">
    <location>
        <begin position="1"/>
        <end position="29"/>
    </location>
</feature>
<dbReference type="NCBIfam" id="TIGR00229">
    <property type="entry name" value="sensory_box"/>
    <property type="match status" value="1"/>
</dbReference>
<proteinExistence type="predicted"/>
<dbReference type="Pfam" id="PF00990">
    <property type="entry name" value="GGDEF"/>
    <property type="match status" value="1"/>
</dbReference>
<dbReference type="PROSITE" id="PS50883">
    <property type="entry name" value="EAL"/>
    <property type="match status" value="1"/>
</dbReference>
<dbReference type="SUPFAM" id="SSF55073">
    <property type="entry name" value="Nucleotide cyclase"/>
    <property type="match status" value="1"/>
</dbReference>
<organism evidence="5 6">
    <name type="scientific">Pegethrix bostrychoides GSE-TBD4-15B</name>
    <dbReference type="NCBI Taxonomy" id="2839662"/>
    <lineage>
        <taxon>Bacteria</taxon>
        <taxon>Bacillati</taxon>
        <taxon>Cyanobacteriota</taxon>
        <taxon>Cyanophyceae</taxon>
        <taxon>Oculatellales</taxon>
        <taxon>Oculatellaceae</taxon>
        <taxon>Pegethrix</taxon>
    </lineage>
</organism>
<dbReference type="InterPro" id="IPR000160">
    <property type="entry name" value="GGDEF_dom"/>
</dbReference>
<feature type="domain" description="GGDEF" evidence="4">
    <location>
        <begin position="411"/>
        <end position="543"/>
    </location>
</feature>
<dbReference type="InterPro" id="IPR001633">
    <property type="entry name" value="EAL_dom"/>
</dbReference>
<dbReference type="NCBIfam" id="TIGR00254">
    <property type="entry name" value="GGDEF"/>
    <property type="match status" value="1"/>
</dbReference>
<feature type="domain" description="EAL" evidence="3">
    <location>
        <begin position="552"/>
        <end position="817"/>
    </location>
</feature>
<reference evidence="5" key="1">
    <citation type="submission" date="2021-05" db="EMBL/GenBank/DDBJ databases">
        <authorList>
            <person name="Pietrasiak N."/>
            <person name="Ward R."/>
            <person name="Stajich J.E."/>
            <person name="Kurbessoian T."/>
        </authorList>
    </citation>
    <scope>NUCLEOTIDE SEQUENCE</scope>
    <source>
        <strain evidence="5">GSE-TBD4-15B</strain>
    </source>
</reference>
<dbReference type="InterPro" id="IPR000700">
    <property type="entry name" value="PAS-assoc_C"/>
</dbReference>
<dbReference type="PROSITE" id="PS50887">
    <property type="entry name" value="GGDEF"/>
    <property type="match status" value="1"/>
</dbReference>
<dbReference type="InterPro" id="IPR035919">
    <property type="entry name" value="EAL_sf"/>
</dbReference>
<evidence type="ECO:0000259" key="4">
    <source>
        <dbReference type="PROSITE" id="PS50887"/>
    </source>
</evidence>
<dbReference type="InterPro" id="IPR035965">
    <property type="entry name" value="PAS-like_dom_sf"/>
</dbReference>